<dbReference type="GO" id="GO:0016020">
    <property type="term" value="C:membrane"/>
    <property type="evidence" value="ECO:0007669"/>
    <property type="project" value="TreeGrafter"/>
</dbReference>
<dbReference type="GO" id="GO:0006508">
    <property type="term" value="P:proteolysis"/>
    <property type="evidence" value="ECO:0007669"/>
    <property type="project" value="TreeGrafter"/>
</dbReference>
<protein>
    <submittedName>
        <fullName evidence="3">Aminopeptidase N</fullName>
    </submittedName>
</protein>
<dbReference type="InterPro" id="IPR050344">
    <property type="entry name" value="Peptidase_M1_aminopeptidases"/>
</dbReference>
<name>E2AN57_CAMFO</name>
<feature type="domain" description="ERAP1-like C-terminal" evidence="2">
    <location>
        <begin position="1"/>
        <end position="78"/>
    </location>
</feature>
<dbReference type="GO" id="GO:0008270">
    <property type="term" value="F:zinc ion binding"/>
    <property type="evidence" value="ECO:0007669"/>
    <property type="project" value="TreeGrafter"/>
</dbReference>
<keyword evidence="3" id="KW-0378">Hydrolase</keyword>
<dbReference type="OMA" id="TFWRIAS"/>
<keyword evidence="3" id="KW-0031">Aminopeptidase</keyword>
<feature type="non-terminal residue" evidence="3">
    <location>
        <position position="80"/>
    </location>
</feature>
<dbReference type="GO" id="GO:0005615">
    <property type="term" value="C:extracellular space"/>
    <property type="evidence" value="ECO:0007669"/>
    <property type="project" value="TreeGrafter"/>
</dbReference>
<dbReference type="Gene3D" id="1.25.50.20">
    <property type="match status" value="1"/>
</dbReference>
<accession>E2AN57</accession>
<evidence type="ECO:0000313" key="4">
    <source>
        <dbReference type="Proteomes" id="UP000000311"/>
    </source>
</evidence>
<sequence>TGYYRVNYDITNWRKIAQYLNSKKYNNIHVINRAQIINDAFHFVIEKKLEFCVFWEIASYLGQERDYIAWYPMLKAFEFL</sequence>
<evidence type="ECO:0000313" key="3">
    <source>
        <dbReference type="EMBL" id="EFN65132.1"/>
    </source>
</evidence>
<feature type="non-terminal residue" evidence="3">
    <location>
        <position position="1"/>
    </location>
</feature>
<dbReference type="GO" id="GO:0043171">
    <property type="term" value="P:peptide catabolic process"/>
    <property type="evidence" value="ECO:0007669"/>
    <property type="project" value="TreeGrafter"/>
</dbReference>
<dbReference type="PANTHER" id="PTHR11533">
    <property type="entry name" value="PROTEASE M1 ZINC METALLOPROTEASE"/>
    <property type="match status" value="1"/>
</dbReference>
<dbReference type="AlphaFoldDB" id="E2AN57"/>
<organism evidence="4">
    <name type="scientific">Camponotus floridanus</name>
    <name type="common">Florida carpenter ant</name>
    <dbReference type="NCBI Taxonomy" id="104421"/>
    <lineage>
        <taxon>Eukaryota</taxon>
        <taxon>Metazoa</taxon>
        <taxon>Ecdysozoa</taxon>
        <taxon>Arthropoda</taxon>
        <taxon>Hexapoda</taxon>
        <taxon>Insecta</taxon>
        <taxon>Pterygota</taxon>
        <taxon>Neoptera</taxon>
        <taxon>Endopterygota</taxon>
        <taxon>Hymenoptera</taxon>
        <taxon>Apocrita</taxon>
        <taxon>Aculeata</taxon>
        <taxon>Formicoidea</taxon>
        <taxon>Formicidae</taxon>
        <taxon>Formicinae</taxon>
        <taxon>Camponotus</taxon>
    </lineage>
</organism>
<dbReference type="InterPro" id="IPR024571">
    <property type="entry name" value="ERAP1-like_C_dom"/>
</dbReference>
<dbReference type="Proteomes" id="UP000000311">
    <property type="component" value="Unassembled WGS sequence"/>
</dbReference>
<evidence type="ECO:0000256" key="1">
    <source>
        <dbReference type="ARBA" id="ARBA00010136"/>
    </source>
</evidence>
<keyword evidence="3" id="KW-0645">Protease</keyword>
<dbReference type="GO" id="GO:0070006">
    <property type="term" value="F:metalloaminopeptidase activity"/>
    <property type="evidence" value="ECO:0007669"/>
    <property type="project" value="TreeGrafter"/>
</dbReference>
<dbReference type="InParanoid" id="E2AN57"/>
<dbReference type="GO" id="GO:0042277">
    <property type="term" value="F:peptide binding"/>
    <property type="evidence" value="ECO:0007669"/>
    <property type="project" value="TreeGrafter"/>
</dbReference>
<dbReference type="Pfam" id="PF11838">
    <property type="entry name" value="ERAP1_C"/>
    <property type="match status" value="1"/>
</dbReference>
<reference evidence="3 4" key="1">
    <citation type="journal article" date="2010" name="Science">
        <title>Genomic comparison of the ants Camponotus floridanus and Harpegnathos saltator.</title>
        <authorList>
            <person name="Bonasio R."/>
            <person name="Zhang G."/>
            <person name="Ye C."/>
            <person name="Mutti N.S."/>
            <person name="Fang X."/>
            <person name="Qin N."/>
            <person name="Donahue G."/>
            <person name="Yang P."/>
            <person name="Li Q."/>
            <person name="Li C."/>
            <person name="Zhang P."/>
            <person name="Huang Z."/>
            <person name="Berger S.L."/>
            <person name="Reinberg D."/>
            <person name="Wang J."/>
            <person name="Liebig J."/>
        </authorList>
    </citation>
    <scope>NUCLEOTIDE SEQUENCE [LARGE SCALE GENOMIC DNA]</scope>
    <source>
        <strain evidence="4">C129</strain>
    </source>
</reference>
<proteinExistence type="inferred from homology"/>
<comment type="similarity">
    <text evidence="1">Belongs to the peptidase M1 family.</text>
</comment>
<keyword evidence="4" id="KW-1185">Reference proteome</keyword>
<evidence type="ECO:0000259" key="2">
    <source>
        <dbReference type="Pfam" id="PF11838"/>
    </source>
</evidence>
<dbReference type="GO" id="GO:0005737">
    <property type="term" value="C:cytoplasm"/>
    <property type="evidence" value="ECO:0007669"/>
    <property type="project" value="TreeGrafter"/>
</dbReference>
<dbReference type="PANTHER" id="PTHR11533:SF301">
    <property type="entry name" value="AMINOPEPTIDASE"/>
    <property type="match status" value="1"/>
</dbReference>
<gene>
    <name evidence="3" type="ORF">EAG_12651</name>
</gene>
<dbReference type="EMBL" id="GL441084">
    <property type="protein sequence ID" value="EFN65132.1"/>
    <property type="molecule type" value="Genomic_DNA"/>
</dbReference>